<dbReference type="RefSeq" id="WP_013139387.1">
    <property type="nucleotide sequence ID" value="NC_014168.1"/>
</dbReference>
<accession>D6ZBI5</accession>
<dbReference type="KEGG" id="srt:Srot_2500"/>
<feature type="region of interest" description="Disordered" evidence="1">
    <location>
        <begin position="304"/>
        <end position="397"/>
    </location>
</feature>
<name>D6ZBI5_SEGRD</name>
<dbReference type="EMBL" id="CP001958">
    <property type="protein sequence ID" value="ADG98937.1"/>
    <property type="molecule type" value="Genomic_DNA"/>
</dbReference>
<dbReference type="OrthoDB" id="4412823at2"/>
<organism evidence="3 4">
    <name type="scientific">Segniliparus rotundus (strain ATCC BAA-972 / CDC 1076 / CIP 108378 / DSM 44985 / JCM 13578)</name>
    <dbReference type="NCBI Taxonomy" id="640132"/>
    <lineage>
        <taxon>Bacteria</taxon>
        <taxon>Bacillati</taxon>
        <taxon>Actinomycetota</taxon>
        <taxon>Actinomycetes</taxon>
        <taxon>Mycobacteriales</taxon>
        <taxon>Segniliparaceae</taxon>
        <taxon>Segniliparus</taxon>
    </lineage>
</organism>
<feature type="compositionally biased region" description="Pro residues" evidence="1">
    <location>
        <begin position="309"/>
        <end position="326"/>
    </location>
</feature>
<dbReference type="AlphaFoldDB" id="D6ZBI5"/>
<evidence type="ECO:0000256" key="2">
    <source>
        <dbReference type="SAM" id="Phobius"/>
    </source>
</evidence>
<reference evidence="3 4" key="1">
    <citation type="journal article" date="2010" name="Stand. Genomic Sci.">
        <title>Complete genome sequence of Segniliparus rotundus type strain (CDC 1076).</title>
        <authorList>
            <person name="Sikorski J."/>
            <person name="Lapidus A."/>
            <person name="Copeland A."/>
            <person name="Misra M."/>
            <person name="Glavina Del Rio T."/>
            <person name="Nolan M."/>
            <person name="Lucas S."/>
            <person name="Chen F."/>
            <person name="Tice H."/>
            <person name="Cheng J.F."/>
            <person name="Jando M."/>
            <person name="Schneider S."/>
            <person name="Bruce D."/>
            <person name="Goodwin L."/>
            <person name="Pitluck S."/>
            <person name="Liolios K."/>
            <person name="Mikhailova N."/>
            <person name="Pati A."/>
            <person name="Ivanova N."/>
            <person name="Mavromatis K."/>
            <person name="Chen A."/>
            <person name="Palaniappan K."/>
            <person name="Chertkov O."/>
            <person name="Land M."/>
            <person name="Hauser L."/>
            <person name="Chang Y.J."/>
            <person name="Jeffries C.D."/>
            <person name="Brettin T."/>
            <person name="Detter J.C."/>
            <person name="Han C."/>
            <person name="Rohde M."/>
            <person name="Goker M."/>
            <person name="Bristow J."/>
            <person name="Eisen J.A."/>
            <person name="Markowitz V."/>
            <person name="Hugenholtz P."/>
            <person name="Kyrpides N.C."/>
            <person name="Klenk H.P."/>
        </authorList>
    </citation>
    <scope>NUCLEOTIDE SEQUENCE [LARGE SCALE GENOMIC DNA]</scope>
    <source>
        <strain evidence="4">ATCC BAA-972 / CDC 1076 / CIP 108378 / DSM 44985 / JCM 13578</strain>
    </source>
</reference>
<evidence type="ECO:0008006" key="5">
    <source>
        <dbReference type="Google" id="ProtNLM"/>
    </source>
</evidence>
<dbReference type="Proteomes" id="UP000002247">
    <property type="component" value="Chromosome"/>
</dbReference>
<gene>
    <name evidence="3" type="ordered locus">Srot_2500</name>
</gene>
<proteinExistence type="predicted"/>
<keyword evidence="4" id="KW-1185">Reference proteome</keyword>
<protein>
    <recommendedName>
        <fullName evidence="5">Type VII secretion-associated protein</fullName>
    </recommendedName>
</protein>
<keyword evidence="2" id="KW-0472">Membrane</keyword>
<feature type="transmembrane region" description="Helical" evidence="2">
    <location>
        <begin position="411"/>
        <end position="433"/>
    </location>
</feature>
<feature type="region of interest" description="Disordered" evidence="1">
    <location>
        <begin position="444"/>
        <end position="484"/>
    </location>
</feature>
<evidence type="ECO:0000313" key="3">
    <source>
        <dbReference type="EMBL" id="ADG98937.1"/>
    </source>
</evidence>
<evidence type="ECO:0000256" key="1">
    <source>
        <dbReference type="SAM" id="MobiDB-lite"/>
    </source>
</evidence>
<dbReference type="HOGENOM" id="CLU_445411_0_0_11"/>
<evidence type="ECO:0000313" key="4">
    <source>
        <dbReference type="Proteomes" id="UP000002247"/>
    </source>
</evidence>
<keyword evidence="2" id="KW-0812">Transmembrane</keyword>
<keyword evidence="2" id="KW-1133">Transmembrane helix</keyword>
<sequence>MNASRANAARGGGTPPGDVVLIDLTESVVRAVQGGSVVEWPTAVGYLDASSCDPNQIVAGEPIARSLSANPLAGVRLLPTLVDAPHILLNNRPHAVGDLLTRLLAPALPAKVVHDDPEVLVGHPSAWGSPRTEFLRSCAERLGARCSLLPRSVALARSLAEPSGRVVAVIEAQASSVDISLLQNQAGIWTQLESRRLSAQMGVSLTEMGIEVAGELSDVLQGNTGKSDCSKALESLITDAPPRLAEAIVAQIHENDPAFDRIVVAPRDAVLRGLATAVSAPTAGESAQQPATRIAAAPAIAPASLTRPQTPPSAPGAKPGGPPPSPSAQSGPLPHQPLAVPPRITQPQYSKAPYIPPLPPAAEQQNPEPGGLPLTKPLPPREQGSSTPHLPVGSAPLDSAFSEPARALRPAVWIGAAAGLVLVLVIGAAAWFFSASGSVQQAQNGQAQKPAEAGKAITPSAASTPMPARGGAQDATEQVDVPDPGSNGAVLLSFQLPAGWAQTNASACSPPRQGSAEGRAFRSAPLFFHSANDPCTEIAVSYEAVDPQATLQSVGENLQPQIAQSSGQFTNLQFGVAHGKNFFNSYDQPERNASWFLYVAAHHDSKLLVSIGCRNNARGADCETALQTLTVRP</sequence>